<organism evidence="2 3">
    <name type="scientific">Halobaculum roseum</name>
    <dbReference type="NCBI Taxonomy" id="2175149"/>
    <lineage>
        <taxon>Archaea</taxon>
        <taxon>Methanobacteriati</taxon>
        <taxon>Methanobacteriota</taxon>
        <taxon>Stenosarchaea group</taxon>
        <taxon>Halobacteria</taxon>
        <taxon>Halobacteriales</taxon>
        <taxon>Haloferacaceae</taxon>
        <taxon>Halobaculum</taxon>
    </lineage>
</organism>
<dbReference type="GeneID" id="67212691"/>
<sequence length="146" mass="14508">MRRTGRGDQVAPGVKDADAIVETDRSVGAVTTAGVLGLTVTKSLDLGTTVIGLGVSPAIGERNPIAAAAIVQWGVVPGLLAVGLLTVGLTVLLVEGGFGLATGHARGDGGSSARTGRLICYWVGCACNLAIAAHNVVVILAVAFPP</sequence>
<name>A0ABD5MQR4_9EURY</name>
<comment type="caution">
    <text evidence="2">The sequence shown here is derived from an EMBL/GenBank/DDBJ whole genome shotgun (WGS) entry which is preliminary data.</text>
</comment>
<keyword evidence="3" id="KW-1185">Reference proteome</keyword>
<evidence type="ECO:0000313" key="2">
    <source>
        <dbReference type="EMBL" id="MFB9826174.1"/>
    </source>
</evidence>
<dbReference type="EMBL" id="JBHMAJ010000011">
    <property type="protein sequence ID" value="MFB9826174.1"/>
    <property type="molecule type" value="Genomic_DNA"/>
</dbReference>
<dbReference type="Proteomes" id="UP001589595">
    <property type="component" value="Unassembled WGS sequence"/>
</dbReference>
<evidence type="ECO:0000256" key="1">
    <source>
        <dbReference type="SAM" id="Phobius"/>
    </source>
</evidence>
<reference evidence="2" key="1">
    <citation type="submission" date="2024-09" db="EMBL/GenBank/DDBJ databases">
        <authorList>
            <person name="Sun Q."/>
        </authorList>
    </citation>
    <scope>NUCLEOTIDE SEQUENCE [LARGE SCALE GENOMIC DNA]</scope>
    <source>
        <strain evidence="2">JCM 31273</strain>
    </source>
</reference>
<dbReference type="AlphaFoldDB" id="A0ABD5MQR4"/>
<feature type="transmembrane region" description="Helical" evidence="1">
    <location>
        <begin position="79"/>
        <end position="98"/>
    </location>
</feature>
<keyword evidence="1" id="KW-0812">Transmembrane</keyword>
<protein>
    <submittedName>
        <fullName evidence="2">Uncharacterized protein</fullName>
    </submittedName>
</protein>
<keyword evidence="1" id="KW-0472">Membrane</keyword>
<accession>A0ABD5MQR4</accession>
<dbReference type="RefSeq" id="WP_222923697.1">
    <property type="nucleotide sequence ID" value="NZ_CP082288.1"/>
</dbReference>
<proteinExistence type="predicted"/>
<feature type="transmembrane region" description="Helical" evidence="1">
    <location>
        <begin position="119"/>
        <end position="144"/>
    </location>
</feature>
<keyword evidence="1" id="KW-1133">Transmembrane helix</keyword>
<evidence type="ECO:0000313" key="3">
    <source>
        <dbReference type="Proteomes" id="UP001589595"/>
    </source>
</evidence>
<gene>
    <name evidence="2" type="ORF">ACFFOL_18550</name>
</gene>